<dbReference type="EMBL" id="CP099427">
    <property type="protein sequence ID" value="USW57470.1"/>
    <property type="molecule type" value="Genomic_DNA"/>
</dbReference>
<evidence type="ECO:0000313" key="2">
    <source>
        <dbReference type="EMBL" id="USW57470.1"/>
    </source>
</evidence>
<protein>
    <submittedName>
        <fullName evidence="2">Uncharacterized protein</fullName>
    </submittedName>
</protein>
<organism evidence="2 3">
    <name type="scientific">Septoria linicola</name>
    <dbReference type="NCBI Taxonomy" id="215465"/>
    <lineage>
        <taxon>Eukaryota</taxon>
        <taxon>Fungi</taxon>
        <taxon>Dikarya</taxon>
        <taxon>Ascomycota</taxon>
        <taxon>Pezizomycotina</taxon>
        <taxon>Dothideomycetes</taxon>
        <taxon>Dothideomycetidae</taxon>
        <taxon>Mycosphaerellales</taxon>
        <taxon>Mycosphaerellaceae</taxon>
        <taxon>Septoria</taxon>
    </lineage>
</organism>
<evidence type="ECO:0000256" key="1">
    <source>
        <dbReference type="SAM" id="MobiDB-lite"/>
    </source>
</evidence>
<accession>A0A9Q9AYI7</accession>
<proteinExistence type="predicted"/>
<dbReference type="AlphaFoldDB" id="A0A9Q9AYI7"/>
<name>A0A9Q9AYI7_9PEZI</name>
<gene>
    <name evidence="2" type="ORF">Slin15195_G107890</name>
</gene>
<feature type="region of interest" description="Disordered" evidence="1">
    <location>
        <begin position="39"/>
        <end position="65"/>
    </location>
</feature>
<evidence type="ECO:0000313" key="3">
    <source>
        <dbReference type="Proteomes" id="UP001056384"/>
    </source>
</evidence>
<sequence>MPRRTREEMLFDDGLTILESIEKHGKLAYLQSGSQAVNGILDEDAEQPNTTWPQPSQLSDDTEIR</sequence>
<keyword evidence="3" id="KW-1185">Reference proteome</keyword>
<feature type="compositionally biased region" description="Polar residues" evidence="1">
    <location>
        <begin position="47"/>
        <end position="59"/>
    </location>
</feature>
<reference evidence="2" key="1">
    <citation type="submission" date="2022-06" db="EMBL/GenBank/DDBJ databases">
        <title>Complete genome sequences of two strains of the flax pathogen Septoria linicola.</title>
        <authorList>
            <person name="Lapalu N."/>
            <person name="Simon A."/>
            <person name="Demenou B."/>
            <person name="Paumier D."/>
            <person name="Guillot M.-P."/>
            <person name="Gout L."/>
            <person name="Valade R."/>
        </authorList>
    </citation>
    <scope>NUCLEOTIDE SEQUENCE</scope>
    <source>
        <strain evidence="2">SE15195</strain>
    </source>
</reference>
<dbReference type="Proteomes" id="UP001056384">
    <property type="component" value="Chromosome 10"/>
</dbReference>